<organism evidence="1 2">
    <name type="scientific">Parelaphostrongylus tenuis</name>
    <name type="common">Meningeal worm</name>
    <dbReference type="NCBI Taxonomy" id="148309"/>
    <lineage>
        <taxon>Eukaryota</taxon>
        <taxon>Metazoa</taxon>
        <taxon>Ecdysozoa</taxon>
        <taxon>Nematoda</taxon>
        <taxon>Chromadorea</taxon>
        <taxon>Rhabditida</taxon>
        <taxon>Rhabditina</taxon>
        <taxon>Rhabditomorpha</taxon>
        <taxon>Strongyloidea</taxon>
        <taxon>Metastrongylidae</taxon>
        <taxon>Parelaphostrongylus</taxon>
    </lineage>
</organism>
<comment type="caution">
    <text evidence="1">The sequence shown here is derived from an EMBL/GenBank/DDBJ whole genome shotgun (WGS) entry which is preliminary data.</text>
</comment>
<gene>
    <name evidence="1" type="ORF">KIN20_031326</name>
</gene>
<sequence>MEGQGIERCSFVERCATTKAHLRYAGENETALVPQRCETPDLSLRSTQLHICNRKL</sequence>
<name>A0AAD5WGQ9_PARTN</name>
<keyword evidence="2" id="KW-1185">Reference proteome</keyword>
<protein>
    <submittedName>
        <fullName evidence="1">Uncharacterized protein</fullName>
    </submittedName>
</protein>
<evidence type="ECO:0000313" key="2">
    <source>
        <dbReference type="Proteomes" id="UP001196413"/>
    </source>
</evidence>
<accession>A0AAD5WGQ9</accession>
<evidence type="ECO:0000313" key="1">
    <source>
        <dbReference type="EMBL" id="KAJ1369769.1"/>
    </source>
</evidence>
<dbReference type="Proteomes" id="UP001196413">
    <property type="component" value="Unassembled WGS sequence"/>
</dbReference>
<proteinExistence type="predicted"/>
<reference evidence="1" key="1">
    <citation type="submission" date="2021-06" db="EMBL/GenBank/DDBJ databases">
        <title>Parelaphostrongylus tenuis whole genome reference sequence.</title>
        <authorList>
            <person name="Garwood T.J."/>
            <person name="Larsen P.A."/>
            <person name="Fountain-Jones N.M."/>
            <person name="Garbe J.R."/>
            <person name="Macchietto M.G."/>
            <person name="Kania S.A."/>
            <person name="Gerhold R.W."/>
            <person name="Richards J.E."/>
            <person name="Wolf T.M."/>
        </authorList>
    </citation>
    <scope>NUCLEOTIDE SEQUENCE</scope>
    <source>
        <strain evidence="1">MNPRO001-30</strain>
        <tissue evidence="1">Meninges</tissue>
    </source>
</reference>
<dbReference type="AlphaFoldDB" id="A0AAD5WGQ9"/>
<dbReference type="EMBL" id="JAHQIW010006678">
    <property type="protein sequence ID" value="KAJ1369769.1"/>
    <property type="molecule type" value="Genomic_DNA"/>
</dbReference>